<proteinExistence type="predicted"/>
<dbReference type="EMBL" id="CP001681">
    <property type="protein sequence ID" value="ACU04563.1"/>
    <property type="molecule type" value="Genomic_DNA"/>
</dbReference>
<reference evidence="1 2" key="1">
    <citation type="journal article" date="2009" name="Stand. Genomic Sci.">
        <title>Complete genome sequence of Pedobacter heparinus type strain (HIM 762-3).</title>
        <authorList>
            <person name="Han C."/>
            <person name="Spring S."/>
            <person name="Lapidus A."/>
            <person name="Del Rio T.G."/>
            <person name="Tice H."/>
            <person name="Copeland A."/>
            <person name="Cheng J.F."/>
            <person name="Lucas S."/>
            <person name="Chen F."/>
            <person name="Nolan M."/>
            <person name="Bruce D."/>
            <person name="Goodwin L."/>
            <person name="Pitluck S."/>
            <person name="Ivanova N."/>
            <person name="Mavromatis K."/>
            <person name="Mikhailova N."/>
            <person name="Pati A."/>
            <person name="Chen A."/>
            <person name="Palaniappan K."/>
            <person name="Land M."/>
            <person name="Hauser L."/>
            <person name="Chang Y.J."/>
            <person name="Jeffries C.C."/>
            <person name="Saunders E."/>
            <person name="Chertkov O."/>
            <person name="Brettin T."/>
            <person name="Goker M."/>
            <person name="Rohde M."/>
            <person name="Bristow J."/>
            <person name="Eisen J.A."/>
            <person name="Markowitz V."/>
            <person name="Hugenholtz P."/>
            <person name="Kyrpides N.C."/>
            <person name="Klenk H.P."/>
            <person name="Detter J.C."/>
        </authorList>
    </citation>
    <scope>NUCLEOTIDE SEQUENCE [LARGE SCALE GENOMIC DNA]</scope>
    <source>
        <strain evidence="2">ATCC 13125 / DSM 2366 / CIP 104194 / JCM 7457 / NBRC 12017 / NCIMB 9290 / NRRL B-14731 / HIM 762-3</strain>
    </source>
</reference>
<keyword evidence="2" id="KW-1185">Reference proteome</keyword>
<name>C6XYT1_PEDHD</name>
<dbReference type="Pfam" id="PF19781">
    <property type="entry name" value="DUF6266"/>
    <property type="match status" value="1"/>
</dbReference>
<dbReference type="OrthoDB" id="648163at2"/>
<accession>C6XYT1</accession>
<protein>
    <submittedName>
        <fullName evidence="1">Uncharacterized protein</fullName>
    </submittedName>
</protein>
<dbReference type="Proteomes" id="UP000000852">
    <property type="component" value="Chromosome"/>
</dbReference>
<evidence type="ECO:0000313" key="2">
    <source>
        <dbReference type="Proteomes" id="UP000000852"/>
    </source>
</evidence>
<dbReference type="HOGENOM" id="CLU_064277_0_1_10"/>
<dbReference type="AlphaFoldDB" id="C6XYT1"/>
<dbReference type="eggNOG" id="ENOG503348W">
    <property type="taxonomic scope" value="Bacteria"/>
</dbReference>
<dbReference type="KEGG" id="phe:Phep_2359"/>
<sequence length="220" mass="24412">MAIAENGPGGNHKGKLGNVVYYMLNGKNVSRLIGKTTKPPTLLQLESRLATKMCSAVLSRLKGFINTGFSVAAIKTKDNAFNEATKANKKNIIKGIYPDLEIAYDRLQVSTGPLMPAQNWLVTPTEIGLQYSWDTDPEMPWPEATDQVMMLAYFPTEEKVYFNLFGNSRLSGSDVLEIPPSMQGKYMETYISFIAANRKQLADSTYTGYFNPETAETLNS</sequence>
<evidence type="ECO:0000313" key="1">
    <source>
        <dbReference type="EMBL" id="ACU04563.1"/>
    </source>
</evidence>
<dbReference type="STRING" id="485917.Phep_2359"/>
<organism evidence="1 2">
    <name type="scientific">Pedobacter heparinus (strain ATCC 13125 / DSM 2366 / CIP 104194 / JCM 7457 / NBRC 12017 / NCIMB 9290 / NRRL B-14731 / HIM 762-3)</name>
    <dbReference type="NCBI Taxonomy" id="485917"/>
    <lineage>
        <taxon>Bacteria</taxon>
        <taxon>Pseudomonadati</taxon>
        <taxon>Bacteroidota</taxon>
        <taxon>Sphingobacteriia</taxon>
        <taxon>Sphingobacteriales</taxon>
        <taxon>Sphingobacteriaceae</taxon>
        <taxon>Pedobacter</taxon>
    </lineage>
</organism>
<gene>
    <name evidence="1" type="ordered locus">Phep_2359</name>
</gene>
<dbReference type="InterPro" id="IPR046233">
    <property type="entry name" value="DUF6266"/>
</dbReference>
<dbReference type="RefSeq" id="WP_015808175.1">
    <property type="nucleotide sequence ID" value="NC_013061.1"/>
</dbReference>